<dbReference type="GO" id="GO:0008710">
    <property type="term" value="F:8-amino-7-oxononanoate synthase activity"/>
    <property type="evidence" value="ECO:0007669"/>
    <property type="project" value="TreeGrafter"/>
</dbReference>
<dbReference type="InterPro" id="IPR015422">
    <property type="entry name" value="PyrdxlP-dep_Trfase_small"/>
</dbReference>
<keyword evidence="2" id="KW-0808">Transferase</keyword>
<proteinExistence type="predicted"/>
<sequence length="394" mass="42812">MNALQSALRAALHERDHQHARRHLVPVERQTGSLLRQKRQLIDVTSNDYLGLADHPLLRQRAADWAERYGTGARASRLVSGTLPLHTRLEEKLARFKKSEAALLFATGWQANASLLPALNHLSRQQMGHPATLFMDRLNHASLHHGCLAAGLRQVRFHHNDLAHLETLLDRHADQKGLKFIITESVFSMDGDRANIPALRALADRYGAFLYVDEAHATAVLGPGGCGLSNGLADITMSTASKALGGMGAFVTGSQALCDYLVNQASGFIYSTALPPACLGALDAALEIVPSLEAERQHLQHQANRLRQRLNDAGWKTGASSTQIIPIMIGDSETALHVARSLEEKGFLSIAIRPPTVPPGTARLRIALESRLSATIIDQLGDALLDSLRSVTPQ</sequence>
<comment type="cofactor">
    <cofactor evidence="1">
        <name>pyridoxal 5'-phosphate</name>
        <dbReference type="ChEBI" id="CHEBI:597326"/>
    </cofactor>
</comment>
<keyword evidence="3" id="KW-0663">Pyridoxal phosphate</keyword>
<dbReference type="Proteomes" id="UP000200980">
    <property type="component" value="Unassembled WGS sequence"/>
</dbReference>
<dbReference type="InterPro" id="IPR004839">
    <property type="entry name" value="Aminotransferase_I/II_large"/>
</dbReference>
<accession>A0A1S8GN60</accession>
<evidence type="ECO:0000256" key="3">
    <source>
        <dbReference type="ARBA" id="ARBA00022898"/>
    </source>
</evidence>
<dbReference type="InterPro" id="IPR015424">
    <property type="entry name" value="PyrdxlP-dep_Trfase"/>
</dbReference>
<dbReference type="STRING" id="1539051.AL01_08905"/>
<evidence type="ECO:0000313" key="6">
    <source>
        <dbReference type="Proteomes" id="UP000200980"/>
    </source>
</evidence>
<comment type="caution">
    <text evidence="5">The sequence shown here is derived from an EMBL/GenBank/DDBJ whole genome shotgun (WGS) entry which is preliminary data.</text>
</comment>
<dbReference type="SUPFAM" id="SSF53383">
    <property type="entry name" value="PLP-dependent transferases"/>
    <property type="match status" value="1"/>
</dbReference>
<evidence type="ECO:0000313" key="5">
    <source>
        <dbReference type="EMBL" id="OOL17022.1"/>
    </source>
</evidence>
<dbReference type="PANTHER" id="PTHR13693:SF100">
    <property type="entry name" value="8-AMINO-7-OXONONANOATE SYNTHASE"/>
    <property type="match status" value="1"/>
</dbReference>
<dbReference type="Gene3D" id="3.90.1150.10">
    <property type="entry name" value="Aspartate Aminotransferase, domain 1"/>
    <property type="match status" value="1"/>
</dbReference>
<evidence type="ECO:0000259" key="4">
    <source>
        <dbReference type="Pfam" id="PF00155"/>
    </source>
</evidence>
<gene>
    <name evidence="5" type="ORF">AL01_08905</name>
</gene>
<dbReference type="RefSeq" id="WP_077397154.1">
    <property type="nucleotide sequence ID" value="NZ_JATM01000006.1"/>
</dbReference>
<name>A0A1S8GN60_9PROT</name>
<reference evidence="5 6" key="1">
    <citation type="journal article" date="2016" name="PLoS ONE">
        <title>Whole-Genome Sequence Analysis of Bombella intestini LMG 28161T, a Novel Acetic Acid Bacterium Isolated from the Crop of a Red-Tailed Bumble Bee, Bombus lapidarius.</title>
        <authorList>
            <person name="Li L."/>
            <person name="Illeghems K."/>
            <person name="Van Kerrebroeck S."/>
            <person name="Borremans W."/>
            <person name="Cleenwerck I."/>
            <person name="Smagghe G."/>
            <person name="De Vuyst L."/>
            <person name="Vandamme P."/>
        </authorList>
    </citation>
    <scope>NUCLEOTIDE SEQUENCE [LARGE SCALE GENOMIC DNA]</scope>
    <source>
        <strain evidence="5 6">R-52487</strain>
    </source>
</reference>
<evidence type="ECO:0000256" key="1">
    <source>
        <dbReference type="ARBA" id="ARBA00001933"/>
    </source>
</evidence>
<evidence type="ECO:0000256" key="2">
    <source>
        <dbReference type="ARBA" id="ARBA00022679"/>
    </source>
</evidence>
<organism evidence="5 6">
    <name type="scientific">Bombella intestini</name>
    <dbReference type="NCBI Taxonomy" id="1539051"/>
    <lineage>
        <taxon>Bacteria</taxon>
        <taxon>Pseudomonadati</taxon>
        <taxon>Pseudomonadota</taxon>
        <taxon>Alphaproteobacteria</taxon>
        <taxon>Acetobacterales</taxon>
        <taxon>Acetobacteraceae</taxon>
        <taxon>Bombella</taxon>
    </lineage>
</organism>
<dbReference type="InterPro" id="IPR015421">
    <property type="entry name" value="PyrdxlP-dep_Trfase_major"/>
</dbReference>
<feature type="domain" description="Aminotransferase class I/classII large" evidence="4">
    <location>
        <begin position="40"/>
        <end position="380"/>
    </location>
</feature>
<protein>
    <submittedName>
        <fullName evidence="5">8-amino-7-oxononanoate synthase</fullName>
    </submittedName>
</protein>
<dbReference type="GO" id="GO:0030170">
    <property type="term" value="F:pyridoxal phosphate binding"/>
    <property type="evidence" value="ECO:0007669"/>
    <property type="project" value="InterPro"/>
</dbReference>
<dbReference type="OrthoDB" id="9807157at2"/>
<dbReference type="InterPro" id="IPR050087">
    <property type="entry name" value="AON_synthase_class-II"/>
</dbReference>
<keyword evidence="6" id="KW-1185">Reference proteome</keyword>
<dbReference type="Pfam" id="PF00155">
    <property type="entry name" value="Aminotran_1_2"/>
    <property type="match status" value="1"/>
</dbReference>
<dbReference type="GO" id="GO:0009102">
    <property type="term" value="P:biotin biosynthetic process"/>
    <property type="evidence" value="ECO:0007669"/>
    <property type="project" value="TreeGrafter"/>
</dbReference>
<dbReference type="EMBL" id="JATM01000006">
    <property type="protein sequence ID" value="OOL17022.1"/>
    <property type="molecule type" value="Genomic_DNA"/>
</dbReference>
<dbReference type="Gene3D" id="3.40.640.10">
    <property type="entry name" value="Type I PLP-dependent aspartate aminotransferase-like (Major domain)"/>
    <property type="match status" value="1"/>
</dbReference>
<dbReference type="AlphaFoldDB" id="A0A1S8GN60"/>
<dbReference type="PANTHER" id="PTHR13693">
    <property type="entry name" value="CLASS II AMINOTRANSFERASE/8-AMINO-7-OXONONANOATE SYNTHASE"/>
    <property type="match status" value="1"/>
</dbReference>